<evidence type="ECO:0000313" key="3">
    <source>
        <dbReference type="Proteomes" id="UP000555836"/>
    </source>
</evidence>
<sequence>MGKLIPVSVRLAWLNLQRNRRRSLLSMLIIASAVFALTSAGGFGLYTYD</sequence>
<evidence type="ECO:0000256" key="1">
    <source>
        <dbReference type="SAM" id="Phobius"/>
    </source>
</evidence>
<proteinExistence type="predicted"/>
<gene>
    <name evidence="2" type="ORF">HKB21_30550</name>
</gene>
<organism evidence="2 3">
    <name type="scientific">Vibrio parahaemolyticus</name>
    <dbReference type="NCBI Taxonomy" id="670"/>
    <lineage>
        <taxon>Bacteria</taxon>
        <taxon>Pseudomonadati</taxon>
        <taxon>Pseudomonadota</taxon>
        <taxon>Gammaproteobacteria</taxon>
        <taxon>Vibrionales</taxon>
        <taxon>Vibrionaceae</taxon>
        <taxon>Vibrio</taxon>
    </lineage>
</organism>
<dbReference type="EMBL" id="JABCLD010002298">
    <property type="protein sequence ID" value="NMU29954.1"/>
    <property type="molecule type" value="Genomic_DNA"/>
</dbReference>
<keyword evidence="1" id="KW-0472">Membrane</keyword>
<keyword evidence="1" id="KW-1133">Transmembrane helix</keyword>
<accession>A0A7Y0SBK2</accession>
<comment type="caution">
    <text evidence="2">The sequence shown here is derived from an EMBL/GenBank/DDBJ whole genome shotgun (WGS) entry which is preliminary data.</text>
</comment>
<protein>
    <submittedName>
        <fullName evidence="2">ABC transporter permease</fullName>
    </submittedName>
</protein>
<feature type="non-terminal residue" evidence="2">
    <location>
        <position position="49"/>
    </location>
</feature>
<keyword evidence="1" id="KW-0812">Transmembrane</keyword>
<name>A0A7Y0SBK2_VIBPH</name>
<dbReference type="Proteomes" id="UP000555836">
    <property type="component" value="Unassembled WGS sequence"/>
</dbReference>
<dbReference type="AlphaFoldDB" id="A0A7Y0SBK2"/>
<feature type="transmembrane region" description="Helical" evidence="1">
    <location>
        <begin position="24"/>
        <end position="46"/>
    </location>
</feature>
<reference evidence="2 3" key="1">
    <citation type="submission" date="2020-04" db="EMBL/GenBank/DDBJ databases">
        <title>Whole-genome sequencing of Vibrio spp. from China reveals different genetic environments of blaCTX-M-14 among diverse lineages.</title>
        <authorList>
            <person name="Zheng Z."/>
            <person name="Ye L."/>
            <person name="Chen S."/>
        </authorList>
    </citation>
    <scope>NUCLEOTIDE SEQUENCE [LARGE SCALE GENOMIC DNA]</scope>
    <source>
        <strain evidence="2 3">Vb0574</strain>
    </source>
</reference>
<evidence type="ECO:0000313" key="2">
    <source>
        <dbReference type="EMBL" id="NMU29954.1"/>
    </source>
</evidence>